<reference evidence="5" key="2">
    <citation type="submission" date="2021-09" db="EMBL/GenBank/DDBJ databases">
        <authorList>
            <person name="Jia N."/>
            <person name="Wang J."/>
            <person name="Shi W."/>
            <person name="Du L."/>
            <person name="Sun Y."/>
            <person name="Zhan W."/>
            <person name="Jiang J."/>
            <person name="Wang Q."/>
            <person name="Zhang B."/>
            <person name="Ji P."/>
            <person name="Sakyi L.B."/>
            <person name="Cui X."/>
            <person name="Yuan T."/>
            <person name="Jiang B."/>
            <person name="Yang W."/>
            <person name="Lam T.T.-Y."/>
            <person name="Chang Q."/>
            <person name="Ding S."/>
            <person name="Wang X."/>
            <person name="Zhu J."/>
            <person name="Ruan X."/>
            <person name="Zhao L."/>
            <person name="Wei J."/>
            <person name="Que T."/>
            <person name="Du C."/>
            <person name="Cheng J."/>
            <person name="Dai P."/>
            <person name="Han X."/>
            <person name="Huang E."/>
            <person name="Gao Y."/>
            <person name="Liu J."/>
            <person name="Shao H."/>
            <person name="Ye R."/>
            <person name="Li L."/>
            <person name="Wei W."/>
            <person name="Wang X."/>
            <person name="Wang C."/>
            <person name="Huo Q."/>
            <person name="Li W."/>
            <person name="Guo W."/>
            <person name="Chen H."/>
            <person name="Chen S."/>
            <person name="Zhou L."/>
            <person name="Zhou L."/>
            <person name="Ni X."/>
            <person name="Tian J."/>
            <person name="Zhou Y."/>
            <person name="Sheng Y."/>
            <person name="Liu T."/>
            <person name="Pan Y."/>
            <person name="Xia L."/>
            <person name="Li J."/>
            <person name="Zhao F."/>
            <person name="Cao W."/>
        </authorList>
    </citation>
    <scope>NUCLEOTIDE SEQUENCE</scope>
    <source>
        <strain evidence="5">Rmic-2018</strain>
        <tissue evidence="5">Larvae</tissue>
    </source>
</reference>
<dbReference type="EMBL" id="JABSTU010000009">
    <property type="protein sequence ID" value="KAH8022203.1"/>
    <property type="molecule type" value="Genomic_DNA"/>
</dbReference>
<feature type="domain" description="HTH CENPB-type" evidence="4">
    <location>
        <begin position="36"/>
        <end position="109"/>
    </location>
</feature>
<dbReference type="PROSITE" id="PS51253">
    <property type="entry name" value="HTH_CENPB"/>
    <property type="match status" value="1"/>
</dbReference>
<feature type="compositionally biased region" description="Polar residues" evidence="3">
    <location>
        <begin position="154"/>
        <end position="172"/>
    </location>
</feature>
<evidence type="ECO:0000256" key="1">
    <source>
        <dbReference type="ARBA" id="ARBA00004123"/>
    </source>
</evidence>
<dbReference type="VEuPathDB" id="VectorBase:LOC119173652"/>
<proteinExistence type="predicted"/>
<evidence type="ECO:0000313" key="6">
    <source>
        <dbReference type="Proteomes" id="UP000821866"/>
    </source>
</evidence>
<sequence>MTTELQVASFDVGDTSFRHWRDHEDKLKAMKKIQRAFHGAKTGGYRNVKEQLVRYIRELRQDGCAVSLDIVQTEVHRIAQAQRIEAKALKASSGWTTRFMRRHGLALRRRTTLCQRLAAVYEAKELEGSTADGTPPPLPPRGPPPSEQHATRPASANRSSLKPGDSLQSCKNTDPVKEEVADRNNISSMGSCPTHVDV</sequence>
<evidence type="ECO:0000259" key="4">
    <source>
        <dbReference type="PROSITE" id="PS51253"/>
    </source>
</evidence>
<protein>
    <recommendedName>
        <fullName evidence="4">HTH CENPB-type domain-containing protein</fullName>
    </recommendedName>
</protein>
<organism evidence="5 6">
    <name type="scientific">Rhipicephalus microplus</name>
    <name type="common">Cattle tick</name>
    <name type="synonym">Boophilus microplus</name>
    <dbReference type="NCBI Taxonomy" id="6941"/>
    <lineage>
        <taxon>Eukaryota</taxon>
        <taxon>Metazoa</taxon>
        <taxon>Ecdysozoa</taxon>
        <taxon>Arthropoda</taxon>
        <taxon>Chelicerata</taxon>
        <taxon>Arachnida</taxon>
        <taxon>Acari</taxon>
        <taxon>Parasitiformes</taxon>
        <taxon>Ixodida</taxon>
        <taxon>Ixodoidea</taxon>
        <taxon>Ixodidae</taxon>
        <taxon>Rhipicephalinae</taxon>
        <taxon>Rhipicephalus</taxon>
        <taxon>Boophilus</taxon>
    </lineage>
</organism>
<evidence type="ECO:0000256" key="3">
    <source>
        <dbReference type="SAM" id="MobiDB-lite"/>
    </source>
</evidence>
<feature type="compositionally biased region" description="Pro residues" evidence="3">
    <location>
        <begin position="134"/>
        <end position="146"/>
    </location>
</feature>
<dbReference type="SMART" id="SM00674">
    <property type="entry name" value="CENPB"/>
    <property type="match status" value="1"/>
</dbReference>
<dbReference type="GO" id="GO:0005634">
    <property type="term" value="C:nucleus"/>
    <property type="evidence" value="ECO:0007669"/>
    <property type="project" value="UniProtKB-SubCell"/>
</dbReference>
<dbReference type="SUPFAM" id="SSF46689">
    <property type="entry name" value="Homeodomain-like"/>
    <property type="match status" value="1"/>
</dbReference>
<name>A0A9J6DJQ9_RHIMP</name>
<feature type="region of interest" description="Disordered" evidence="3">
    <location>
        <begin position="125"/>
        <end position="198"/>
    </location>
</feature>
<evidence type="ECO:0000256" key="2">
    <source>
        <dbReference type="ARBA" id="ARBA00023125"/>
    </source>
</evidence>
<dbReference type="InterPro" id="IPR009057">
    <property type="entry name" value="Homeodomain-like_sf"/>
</dbReference>
<evidence type="ECO:0000313" key="5">
    <source>
        <dbReference type="EMBL" id="KAH8022203.1"/>
    </source>
</evidence>
<comment type="caution">
    <text evidence="5">The sequence shown here is derived from an EMBL/GenBank/DDBJ whole genome shotgun (WGS) entry which is preliminary data.</text>
</comment>
<keyword evidence="6" id="KW-1185">Reference proteome</keyword>
<accession>A0A9J6DJQ9</accession>
<reference evidence="5" key="1">
    <citation type="journal article" date="2020" name="Cell">
        <title>Large-Scale Comparative Analyses of Tick Genomes Elucidate Their Genetic Diversity and Vector Capacities.</title>
        <authorList>
            <consortium name="Tick Genome and Microbiome Consortium (TIGMIC)"/>
            <person name="Jia N."/>
            <person name="Wang J."/>
            <person name="Shi W."/>
            <person name="Du L."/>
            <person name="Sun Y."/>
            <person name="Zhan W."/>
            <person name="Jiang J.F."/>
            <person name="Wang Q."/>
            <person name="Zhang B."/>
            <person name="Ji P."/>
            <person name="Bell-Sakyi L."/>
            <person name="Cui X.M."/>
            <person name="Yuan T.T."/>
            <person name="Jiang B.G."/>
            <person name="Yang W.F."/>
            <person name="Lam T.T."/>
            <person name="Chang Q.C."/>
            <person name="Ding S.J."/>
            <person name="Wang X.J."/>
            <person name="Zhu J.G."/>
            <person name="Ruan X.D."/>
            <person name="Zhao L."/>
            <person name="Wei J.T."/>
            <person name="Ye R.Z."/>
            <person name="Que T.C."/>
            <person name="Du C.H."/>
            <person name="Zhou Y.H."/>
            <person name="Cheng J.X."/>
            <person name="Dai P.F."/>
            <person name="Guo W.B."/>
            <person name="Han X.H."/>
            <person name="Huang E.J."/>
            <person name="Li L.F."/>
            <person name="Wei W."/>
            <person name="Gao Y.C."/>
            <person name="Liu J.Z."/>
            <person name="Shao H.Z."/>
            <person name="Wang X."/>
            <person name="Wang C.C."/>
            <person name="Yang T.C."/>
            <person name="Huo Q.B."/>
            <person name="Li W."/>
            <person name="Chen H.Y."/>
            <person name="Chen S.E."/>
            <person name="Zhou L.G."/>
            <person name="Ni X.B."/>
            <person name="Tian J.H."/>
            <person name="Sheng Y."/>
            <person name="Liu T."/>
            <person name="Pan Y.S."/>
            <person name="Xia L.Y."/>
            <person name="Li J."/>
            <person name="Zhao F."/>
            <person name="Cao W.C."/>
        </authorList>
    </citation>
    <scope>NUCLEOTIDE SEQUENCE</scope>
    <source>
        <strain evidence="5">Rmic-2018</strain>
    </source>
</reference>
<dbReference type="InterPro" id="IPR006600">
    <property type="entry name" value="HTH_CenpB_DNA-bd_dom"/>
</dbReference>
<dbReference type="GO" id="GO:0003677">
    <property type="term" value="F:DNA binding"/>
    <property type="evidence" value="ECO:0007669"/>
    <property type="project" value="UniProtKB-KW"/>
</dbReference>
<comment type="subcellular location">
    <subcellularLocation>
        <location evidence="1">Nucleus</location>
    </subcellularLocation>
</comment>
<keyword evidence="2" id="KW-0238">DNA-binding</keyword>
<dbReference type="Gene3D" id="1.10.10.60">
    <property type="entry name" value="Homeodomain-like"/>
    <property type="match status" value="1"/>
</dbReference>
<gene>
    <name evidence="5" type="ORF">HPB51_023053</name>
</gene>
<dbReference type="Pfam" id="PF03221">
    <property type="entry name" value="HTH_Tnp_Tc5"/>
    <property type="match status" value="1"/>
</dbReference>
<dbReference type="Proteomes" id="UP000821866">
    <property type="component" value="Chromosome 7"/>
</dbReference>
<dbReference type="AlphaFoldDB" id="A0A9J6DJQ9"/>